<dbReference type="Pfam" id="PF05656">
    <property type="entry name" value="DUF805"/>
    <property type="match status" value="1"/>
</dbReference>
<feature type="transmembrane region" description="Helical" evidence="1">
    <location>
        <begin position="46"/>
        <end position="66"/>
    </location>
</feature>
<comment type="caution">
    <text evidence="2">The sequence shown here is derived from an EMBL/GenBank/DDBJ whole genome shotgun (WGS) entry which is preliminary data.</text>
</comment>
<evidence type="ECO:0000313" key="3">
    <source>
        <dbReference type="Proteomes" id="UP000254326"/>
    </source>
</evidence>
<dbReference type="Proteomes" id="UP000254326">
    <property type="component" value="Unassembled WGS sequence"/>
</dbReference>
<gene>
    <name evidence="2" type="ORF">DN730_05880</name>
</gene>
<dbReference type="RefSeq" id="WP_115467174.1">
    <property type="nucleotide sequence ID" value="NZ_QKRA01000002.1"/>
</dbReference>
<keyword evidence="1" id="KW-1133">Transmembrane helix</keyword>
<protein>
    <recommendedName>
        <fullName evidence="4">DUF805 domain-containing protein</fullName>
    </recommendedName>
</protein>
<dbReference type="EMBL" id="QKRA01000002">
    <property type="protein sequence ID" value="RDL45140.1"/>
    <property type="molecule type" value="Genomic_DNA"/>
</dbReference>
<feature type="transmembrane region" description="Helical" evidence="1">
    <location>
        <begin position="78"/>
        <end position="98"/>
    </location>
</feature>
<accession>A0A370UBH0</accession>
<dbReference type="AlphaFoldDB" id="A0A370UBH0"/>
<dbReference type="GO" id="GO:0005886">
    <property type="term" value="C:plasma membrane"/>
    <property type="evidence" value="ECO:0007669"/>
    <property type="project" value="TreeGrafter"/>
</dbReference>
<dbReference type="PANTHER" id="PTHR34980:SF2">
    <property type="entry name" value="INNER MEMBRANE PROTEIN YHAH-RELATED"/>
    <property type="match status" value="1"/>
</dbReference>
<reference evidence="2 3" key="1">
    <citation type="submission" date="2018-06" db="EMBL/GenBank/DDBJ databases">
        <title>Marinomonas sp. YLB-05 draft genome sequence.</title>
        <authorList>
            <person name="Yu L."/>
            <person name="Tang X."/>
        </authorList>
    </citation>
    <scope>NUCLEOTIDE SEQUENCE [LARGE SCALE GENOMIC DNA]</scope>
    <source>
        <strain evidence="2 3">YLB-05</strain>
    </source>
</reference>
<feature type="transmembrane region" description="Helical" evidence="1">
    <location>
        <begin position="21"/>
        <end position="40"/>
    </location>
</feature>
<evidence type="ECO:0008006" key="4">
    <source>
        <dbReference type="Google" id="ProtNLM"/>
    </source>
</evidence>
<sequence length="109" mass="12377">MNGYLYAFKHALHFSGRTQRRLFWEFMLIHLIASAGVIYVEVATDNLGWIDLVYSAITLLPMLSMLTRRLRDTGLSMWWFLIVLVPGGVAVLVFLMALPSTVSQSELTL</sequence>
<proteinExistence type="predicted"/>
<dbReference type="PANTHER" id="PTHR34980">
    <property type="entry name" value="INNER MEMBRANE PROTEIN-RELATED-RELATED"/>
    <property type="match status" value="1"/>
</dbReference>
<dbReference type="OrthoDB" id="9812349at2"/>
<keyword evidence="3" id="KW-1185">Reference proteome</keyword>
<keyword evidence="1" id="KW-0472">Membrane</keyword>
<dbReference type="InterPro" id="IPR008523">
    <property type="entry name" value="DUF805"/>
</dbReference>
<organism evidence="2 3">
    <name type="scientific">Marinomonas piezotolerans</name>
    <dbReference type="NCBI Taxonomy" id="2213058"/>
    <lineage>
        <taxon>Bacteria</taxon>
        <taxon>Pseudomonadati</taxon>
        <taxon>Pseudomonadota</taxon>
        <taxon>Gammaproteobacteria</taxon>
        <taxon>Oceanospirillales</taxon>
        <taxon>Oceanospirillaceae</taxon>
        <taxon>Marinomonas</taxon>
    </lineage>
</organism>
<evidence type="ECO:0000256" key="1">
    <source>
        <dbReference type="SAM" id="Phobius"/>
    </source>
</evidence>
<evidence type="ECO:0000313" key="2">
    <source>
        <dbReference type="EMBL" id="RDL45140.1"/>
    </source>
</evidence>
<name>A0A370UBH0_9GAMM</name>
<keyword evidence="1" id="KW-0812">Transmembrane</keyword>